<proteinExistence type="predicted"/>
<gene>
    <name evidence="2" type="ORF">Drose_04085</name>
</gene>
<evidence type="ECO:0000313" key="3">
    <source>
        <dbReference type="Proteomes" id="UP001058271"/>
    </source>
</evidence>
<dbReference type="RefSeq" id="WP_260726825.1">
    <property type="nucleotide sequence ID" value="NZ_BAAABS010000073.1"/>
</dbReference>
<dbReference type="Proteomes" id="UP001058271">
    <property type="component" value="Chromosome"/>
</dbReference>
<dbReference type="EMBL" id="CP073721">
    <property type="protein sequence ID" value="UWZ37468.1"/>
    <property type="molecule type" value="Genomic_DNA"/>
</dbReference>
<dbReference type="InterPro" id="IPR003497">
    <property type="entry name" value="BRO_N_domain"/>
</dbReference>
<dbReference type="PANTHER" id="PTHR36180:SF2">
    <property type="entry name" value="BRO FAMILY PROTEIN"/>
    <property type="match status" value="1"/>
</dbReference>
<dbReference type="SMART" id="SM01040">
    <property type="entry name" value="Bro-N"/>
    <property type="match status" value="1"/>
</dbReference>
<accession>A0ABY5Z8X5</accession>
<feature type="domain" description="Bro-N" evidence="1">
    <location>
        <begin position="1"/>
        <end position="113"/>
    </location>
</feature>
<sequence>MTEIQLFDNGEFALRLIAAGDSFRASATEVARALGFREAHDLVRHIPDAEKGSELVRTPGGDQRVWFLTEAGFYRALGQRQPARIRDERVRASVTRFQNWVYGEVLPSIRRTGGYVAAHRTTPASIYEPHTLTWDEASALLAQRSGIVLTVNELTRILRTAGVLKQNGSPTKRYRHMFWYTGTAWTVHPHVIPEMIAKVYDTGRELQDFRFIQARLQFEGVGIVKEINA</sequence>
<dbReference type="PANTHER" id="PTHR36180">
    <property type="entry name" value="DNA-BINDING PROTEIN-RELATED-RELATED"/>
    <property type="match status" value="1"/>
</dbReference>
<reference evidence="2" key="1">
    <citation type="submission" date="2021-04" db="EMBL/GenBank/DDBJ databases">
        <title>Biosynthetic gene clusters of Dactylosporangioum roseum.</title>
        <authorList>
            <person name="Hartkoorn R.C."/>
            <person name="Beaudoing E."/>
            <person name="Hot D."/>
            <person name="Moureu S."/>
        </authorList>
    </citation>
    <scope>NUCLEOTIDE SEQUENCE</scope>
    <source>
        <strain evidence="2">NRRL B-16295</strain>
    </source>
</reference>
<dbReference type="PROSITE" id="PS51750">
    <property type="entry name" value="BRO_N"/>
    <property type="match status" value="1"/>
</dbReference>
<name>A0ABY5Z8X5_9ACTN</name>
<protein>
    <recommendedName>
        <fullName evidence="1">Bro-N domain-containing protein</fullName>
    </recommendedName>
</protein>
<keyword evidence="3" id="KW-1185">Reference proteome</keyword>
<organism evidence="2 3">
    <name type="scientific">Dactylosporangium roseum</name>
    <dbReference type="NCBI Taxonomy" id="47989"/>
    <lineage>
        <taxon>Bacteria</taxon>
        <taxon>Bacillati</taxon>
        <taxon>Actinomycetota</taxon>
        <taxon>Actinomycetes</taxon>
        <taxon>Micromonosporales</taxon>
        <taxon>Micromonosporaceae</taxon>
        <taxon>Dactylosporangium</taxon>
    </lineage>
</organism>
<evidence type="ECO:0000313" key="2">
    <source>
        <dbReference type="EMBL" id="UWZ37468.1"/>
    </source>
</evidence>
<evidence type="ECO:0000259" key="1">
    <source>
        <dbReference type="PROSITE" id="PS51750"/>
    </source>
</evidence>
<dbReference type="Pfam" id="PF02498">
    <property type="entry name" value="Bro-N"/>
    <property type="match status" value="1"/>
</dbReference>